<proteinExistence type="predicted"/>
<dbReference type="EMBL" id="PGLV01000001">
    <property type="protein sequence ID" value="POZ58380.1"/>
    <property type="molecule type" value="Genomic_DNA"/>
</dbReference>
<evidence type="ECO:0000313" key="5">
    <source>
        <dbReference type="Proteomes" id="UP000255295"/>
    </source>
</evidence>
<name>A0A2S5D5M0_LYSSH</name>
<dbReference type="EMBL" id="UFSZ01000001">
    <property type="protein sequence ID" value="SUV15274.1"/>
    <property type="molecule type" value="Genomic_DNA"/>
</dbReference>
<protein>
    <submittedName>
        <fullName evidence="2">Uncharacterized protein</fullName>
    </submittedName>
</protein>
<dbReference type="AlphaFoldDB" id="A0A2S5D5M0"/>
<dbReference type="Proteomes" id="UP000237319">
    <property type="component" value="Unassembled WGS sequence"/>
</dbReference>
<gene>
    <name evidence="2" type="ORF">LYSIN_03164</name>
    <name evidence="3" type="ORF">NCTC10338_00338</name>
</gene>
<evidence type="ECO:0000313" key="2">
    <source>
        <dbReference type="EMBL" id="POZ58380.1"/>
    </source>
</evidence>
<keyword evidence="1" id="KW-0472">Membrane</keyword>
<reference evidence="3 5" key="2">
    <citation type="submission" date="2018-06" db="EMBL/GenBank/DDBJ databases">
        <authorList>
            <consortium name="Pathogen Informatics"/>
            <person name="Doyle S."/>
        </authorList>
    </citation>
    <scope>NUCLEOTIDE SEQUENCE [LARGE SCALE GENOMIC DNA]</scope>
    <source>
        <strain evidence="3 5">NCTC10338</strain>
    </source>
</reference>
<reference evidence="2 4" key="1">
    <citation type="submission" date="2017-11" db="EMBL/GenBank/DDBJ databases">
        <title>Genome sequence of Lysinibacillus sphaericus, a lignin-degrading bacteria isolated from municipal solid waste soil.</title>
        <authorList>
            <person name="Persinoti G.F."/>
            <person name="Paixao D.A."/>
            <person name="Bugg T.D."/>
            <person name="Squina F.M."/>
        </authorList>
    </citation>
    <scope>NUCLEOTIDE SEQUENCE [LARGE SCALE GENOMIC DNA]</scope>
    <source>
        <strain evidence="2 4">A1</strain>
    </source>
</reference>
<keyword evidence="1" id="KW-1133">Transmembrane helix</keyword>
<comment type="caution">
    <text evidence="2">The sequence shown here is derived from an EMBL/GenBank/DDBJ whole genome shotgun (WGS) entry which is preliminary data.</text>
</comment>
<feature type="transmembrane region" description="Helical" evidence="1">
    <location>
        <begin position="12"/>
        <end position="30"/>
    </location>
</feature>
<accession>A0A2S5D5M0</accession>
<keyword evidence="4" id="KW-1185">Reference proteome</keyword>
<organism evidence="2 4">
    <name type="scientific">Lysinibacillus sphaericus</name>
    <name type="common">Bacillus sphaericus</name>
    <dbReference type="NCBI Taxonomy" id="1421"/>
    <lineage>
        <taxon>Bacteria</taxon>
        <taxon>Bacillati</taxon>
        <taxon>Bacillota</taxon>
        <taxon>Bacilli</taxon>
        <taxon>Bacillales</taxon>
        <taxon>Bacillaceae</taxon>
        <taxon>Lysinibacillus</taxon>
    </lineage>
</organism>
<evidence type="ECO:0000313" key="4">
    <source>
        <dbReference type="Proteomes" id="UP000237319"/>
    </source>
</evidence>
<evidence type="ECO:0000256" key="1">
    <source>
        <dbReference type="SAM" id="Phobius"/>
    </source>
</evidence>
<keyword evidence="1" id="KW-0812">Transmembrane</keyword>
<sequence>MNSETKEDFSDTWWFLGICATATVVLTIFAF</sequence>
<dbReference type="Proteomes" id="UP000255295">
    <property type="component" value="Unassembled WGS sequence"/>
</dbReference>
<evidence type="ECO:0000313" key="3">
    <source>
        <dbReference type="EMBL" id="SUV15274.1"/>
    </source>
</evidence>